<keyword evidence="7" id="KW-0325">Glycoprotein</keyword>
<dbReference type="PANTHER" id="PTHR11923:SF104">
    <property type="entry name" value="FI07620P"/>
    <property type="match status" value="1"/>
</dbReference>
<dbReference type="InterPro" id="IPR002159">
    <property type="entry name" value="CD36_fam"/>
</dbReference>
<evidence type="ECO:0000256" key="8">
    <source>
        <dbReference type="SAM" id="Phobius"/>
    </source>
</evidence>
<evidence type="ECO:0008006" key="11">
    <source>
        <dbReference type="Google" id="ProtNLM"/>
    </source>
</evidence>
<dbReference type="OrthoDB" id="18585at2759"/>
<feature type="transmembrane region" description="Helical" evidence="8">
    <location>
        <begin position="475"/>
        <end position="498"/>
    </location>
</feature>
<dbReference type="EMBL" id="OU900096">
    <property type="protein sequence ID" value="CAG9860184.1"/>
    <property type="molecule type" value="Genomic_DNA"/>
</dbReference>
<dbReference type="PRINTS" id="PR01609">
    <property type="entry name" value="CD36FAMILY"/>
</dbReference>
<keyword evidence="10" id="KW-1185">Reference proteome</keyword>
<keyword evidence="5 8" id="KW-1133">Transmembrane helix</keyword>
<dbReference type="Proteomes" id="UP001153712">
    <property type="component" value="Chromosome 3"/>
</dbReference>
<evidence type="ECO:0000313" key="10">
    <source>
        <dbReference type="Proteomes" id="UP001153712"/>
    </source>
</evidence>
<gene>
    <name evidence="9" type="ORF">PHYEVI_LOCUS6540</name>
</gene>
<evidence type="ECO:0000256" key="1">
    <source>
        <dbReference type="ARBA" id="ARBA00004236"/>
    </source>
</evidence>
<dbReference type="GO" id="GO:0005737">
    <property type="term" value="C:cytoplasm"/>
    <property type="evidence" value="ECO:0007669"/>
    <property type="project" value="TreeGrafter"/>
</dbReference>
<evidence type="ECO:0000313" key="9">
    <source>
        <dbReference type="EMBL" id="CAG9860184.1"/>
    </source>
</evidence>
<dbReference type="PANTHER" id="PTHR11923">
    <property type="entry name" value="SCAVENGER RECEPTOR CLASS B TYPE-1 SR-B1"/>
    <property type="match status" value="1"/>
</dbReference>
<evidence type="ECO:0000256" key="3">
    <source>
        <dbReference type="ARBA" id="ARBA00022475"/>
    </source>
</evidence>
<evidence type="ECO:0000256" key="5">
    <source>
        <dbReference type="ARBA" id="ARBA00022989"/>
    </source>
</evidence>
<keyword evidence="4 8" id="KW-0812">Transmembrane</keyword>
<sequence length="535" mass="61279">MKKEIRYNINGKIITLALVGVILVCCSCLMYFYDPLHMIVLKLLEMKPGTMFFKLWENPPYDVKMRLYIFNVTNPEEFLRGEEKLNVTEVGPYCYKELLSNQNSTYNEEEGILTFYPFRKFVVDEECSVGNPKLDKLVVPNIPLLGIQSFLTDSSFITNLGFATLSATMGAESFKYITVDEYLWGYEDKLVTMANQFIPSWIDFQKFGIMERLISRDNGNEVVMVLEPGKRKSRYERLLTYTEEMAPYHIVTWNGIEGLTEWGYNPDDDAIGTTKKCELVEGDFDGTIYPRPMRKTSITMFRKAFCRPVVLEYTNEGTTPQGFRVYNYEMPRNLFASPEENPNNECYCVNKDCPKNGLQNIGSCYYDIPIVLSQPHFIYSPKEIINAVNGLNPDPKKHKSIARMQPDLGIPLDGSALRIQVNVGVKDTKYNTKTKPFNNLTVPLLWIDLSCSELPSFVTFLLKVVIDVLPVAQKVLVYLFGILGFALISGAAMLTLFFTKTVIPRSMSIVSEYSPVPIITIPAQYFKEKERRMWT</sequence>
<comment type="similarity">
    <text evidence="2">Belongs to the CD36 family.</text>
</comment>
<comment type="subcellular location">
    <subcellularLocation>
        <location evidence="1">Cell membrane</location>
    </subcellularLocation>
</comment>
<proteinExistence type="inferred from homology"/>
<evidence type="ECO:0000256" key="2">
    <source>
        <dbReference type="ARBA" id="ARBA00010532"/>
    </source>
</evidence>
<evidence type="ECO:0000256" key="6">
    <source>
        <dbReference type="ARBA" id="ARBA00023136"/>
    </source>
</evidence>
<protein>
    <recommendedName>
        <fullName evidence="11">Scavenger receptor class B member 1</fullName>
    </recommendedName>
</protein>
<dbReference type="AlphaFoldDB" id="A0A9N9XQ93"/>
<evidence type="ECO:0000256" key="4">
    <source>
        <dbReference type="ARBA" id="ARBA00022692"/>
    </source>
</evidence>
<feature type="transmembrane region" description="Helical" evidence="8">
    <location>
        <begin position="12"/>
        <end position="33"/>
    </location>
</feature>
<organism evidence="9 10">
    <name type="scientific">Phyllotreta striolata</name>
    <name type="common">Striped flea beetle</name>
    <name type="synonym">Crioceris striolata</name>
    <dbReference type="NCBI Taxonomy" id="444603"/>
    <lineage>
        <taxon>Eukaryota</taxon>
        <taxon>Metazoa</taxon>
        <taxon>Ecdysozoa</taxon>
        <taxon>Arthropoda</taxon>
        <taxon>Hexapoda</taxon>
        <taxon>Insecta</taxon>
        <taxon>Pterygota</taxon>
        <taxon>Neoptera</taxon>
        <taxon>Endopterygota</taxon>
        <taxon>Coleoptera</taxon>
        <taxon>Polyphaga</taxon>
        <taxon>Cucujiformia</taxon>
        <taxon>Chrysomeloidea</taxon>
        <taxon>Chrysomelidae</taxon>
        <taxon>Galerucinae</taxon>
        <taxon>Alticini</taxon>
        <taxon>Phyllotreta</taxon>
    </lineage>
</organism>
<accession>A0A9N9XQ93</accession>
<reference evidence="9" key="1">
    <citation type="submission" date="2022-01" db="EMBL/GenBank/DDBJ databases">
        <authorList>
            <person name="King R."/>
        </authorList>
    </citation>
    <scope>NUCLEOTIDE SEQUENCE</scope>
</reference>
<dbReference type="Pfam" id="PF01130">
    <property type="entry name" value="CD36"/>
    <property type="match status" value="1"/>
</dbReference>
<dbReference type="GO" id="GO:0005886">
    <property type="term" value="C:plasma membrane"/>
    <property type="evidence" value="ECO:0007669"/>
    <property type="project" value="UniProtKB-SubCell"/>
</dbReference>
<evidence type="ECO:0000256" key="7">
    <source>
        <dbReference type="ARBA" id="ARBA00023180"/>
    </source>
</evidence>
<name>A0A9N9XQ93_PHYSR</name>
<keyword evidence="6 8" id="KW-0472">Membrane</keyword>
<dbReference type="GO" id="GO:0005044">
    <property type="term" value="F:scavenger receptor activity"/>
    <property type="evidence" value="ECO:0007669"/>
    <property type="project" value="TreeGrafter"/>
</dbReference>
<keyword evidence="3" id="KW-1003">Cell membrane</keyword>